<evidence type="ECO:0000313" key="1">
    <source>
        <dbReference type="EMBL" id="QPM91934.1"/>
    </source>
</evidence>
<dbReference type="EMBL" id="CP060436">
    <property type="protein sequence ID" value="QPM91934.1"/>
    <property type="molecule type" value="Genomic_DNA"/>
</dbReference>
<dbReference type="AlphaFoldDB" id="A0A418SJL7"/>
<sequence>MMPILRPLPTGKLREDDFYALGHPGPKALFRLVRKVLKLGRRSAPWSYRAP</sequence>
<name>A0A418SJL7_9RHOB</name>
<proteinExistence type="predicted"/>
<gene>
    <name evidence="1" type="ORF">PSAL_031960</name>
</gene>
<evidence type="ECO:0000313" key="2">
    <source>
        <dbReference type="Proteomes" id="UP000283786"/>
    </source>
</evidence>
<dbReference type="KEGG" id="palw:PSAL_031960"/>
<dbReference type="Proteomes" id="UP000283786">
    <property type="component" value="Chromosome"/>
</dbReference>
<reference evidence="1 2" key="1">
    <citation type="submission" date="2020-08" db="EMBL/GenBank/DDBJ databases">
        <title>Genome sequence of Rhodobacteraceae bacterium Lw-13e.</title>
        <authorList>
            <person name="Poehlein A."/>
            <person name="Wolter L."/>
            <person name="Daniel R."/>
            <person name="Brinkhoff T."/>
        </authorList>
    </citation>
    <scope>NUCLEOTIDE SEQUENCE [LARGE SCALE GENOMIC DNA]</scope>
    <source>
        <strain evidence="1 2">Lw-13e</strain>
    </source>
</reference>
<keyword evidence="2" id="KW-1185">Reference proteome</keyword>
<organism evidence="1 2">
    <name type="scientific">Pseudooceanicola algae</name>
    <dbReference type="NCBI Taxonomy" id="1537215"/>
    <lineage>
        <taxon>Bacteria</taxon>
        <taxon>Pseudomonadati</taxon>
        <taxon>Pseudomonadota</taxon>
        <taxon>Alphaproteobacteria</taxon>
        <taxon>Rhodobacterales</taxon>
        <taxon>Paracoccaceae</taxon>
        <taxon>Pseudooceanicola</taxon>
    </lineage>
</organism>
<accession>A0A418SJL7</accession>
<protein>
    <submittedName>
        <fullName evidence="1">Uncharacterized protein</fullName>
    </submittedName>
</protein>